<keyword evidence="4" id="KW-1185">Reference proteome</keyword>
<dbReference type="EMBL" id="FN653192">
    <property type="protein sequence ID" value="CBY13512.1"/>
    <property type="molecule type" value="Genomic_DNA"/>
</dbReference>
<proteinExistence type="predicted"/>
<dbReference type="Proteomes" id="UP000001307">
    <property type="component" value="Unassembled WGS sequence"/>
</dbReference>
<keyword evidence="2" id="KW-0812">Transmembrane</keyword>
<reference evidence="3" key="1">
    <citation type="journal article" date="2010" name="Science">
        <title>Plasticity of animal genome architecture unmasked by rapid evolution of a pelagic tunicate.</title>
        <authorList>
            <person name="Denoeud F."/>
            <person name="Henriet S."/>
            <person name="Mungpakdee S."/>
            <person name="Aury J.M."/>
            <person name="Da Silva C."/>
            <person name="Brinkmann H."/>
            <person name="Mikhaleva J."/>
            <person name="Olsen L.C."/>
            <person name="Jubin C."/>
            <person name="Canestro C."/>
            <person name="Bouquet J.M."/>
            <person name="Danks G."/>
            <person name="Poulain J."/>
            <person name="Campsteijn C."/>
            <person name="Adamski M."/>
            <person name="Cross I."/>
            <person name="Yadetie F."/>
            <person name="Muffato M."/>
            <person name="Louis A."/>
            <person name="Butcher S."/>
            <person name="Tsagkogeorga G."/>
            <person name="Konrad A."/>
            <person name="Singh S."/>
            <person name="Jensen M.F."/>
            <person name="Cong E.H."/>
            <person name="Eikeseth-Otteraa H."/>
            <person name="Noel B."/>
            <person name="Anthouard V."/>
            <person name="Porcel B.M."/>
            <person name="Kachouri-Lafond R."/>
            <person name="Nishino A."/>
            <person name="Ugolini M."/>
            <person name="Chourrout P."/>
            <person name="Nishida H."/>
            <person name="Aasland R."/>
            <person name="Huzurbazar S."/>
            <person name="Westhof E."/>
            <person name="Delsuc F."/>
            <person name="Lehrach H."/>
            <person name="Reinhardt R."/>
            <person name="Weissenbach J."/>
            <person name="Roy S.W."/>
            <person name="Artiguenave F."/>
            <person name="Postlethwait J.H."/>
            <person name="Manak J.R."/>
            <person name="Thompson E.M."/>
            <person name="Jaillon O."/>
            <person name="Du Pasquier L."/>
            <person name="Boudinot P."/>
            <person name="Liberles D.A."/>
            <person name="Volff J.N."/>
            <person name="Philippe H."/>
            <person name="Lenhard B."/>
            <person name="Roest Crollius H."/>
            <person name="Wincker P."/>
            <person name="Chourrout D."/>
        </authorList>
    </citation>
    <scope>NUCLEOTIDE SEQUENCE [LARGE SCALE GENOMIC DNA]</scope>
</reference>
<evidence type="ECO:0000313" key="4">
    <source>
        <dbReference type="Proteomes" id="UP000001307"/>
    </source>
</evidence>
<evidence type="ECO:0000256" key="2">
    <source>
        <dbReference type="SAM" id="Phobius"/>
    </source>
</evidence>
<evidence type="ECO:0000256" key="1">
    <source>
        <dbReference type="SAM" id="MobiDB-lite"/>
    </source>
</evidence>
<dbReference type="InParanoid" id="E4XUW5"/>
<accession>E4XUW5</accession>
<feature type="region of interest" description="Disordered" evidence="1">
    <location>
        <begin position="81"/>
        <end position="113"/>
    </location>
</feature>
<keyword evidence="2" id="KW-1133">Transmembrane helix</keyword>
<keyword evidence="2" id="KW-0472">Membrane</keyword>
<feature type="compositionally biased region" description="Polar residues" evidence="1">
    <location>
        <begin position="93"/>
        <end position="106"/>
    </location>
</feature>
<protein>
    <submittedName>
        <fullName evidence="3">Uncharacterized protein</fullName>
    </submittedName>
</protein>
<feature type="transmembrane region" description="Helical" evidence="2">
    <location>
        <begin position="248"/>
        <end position="268"/>
    </location>
</feature>
<evidence type="ECO:0000313" key="3">
    <source>
        <dbReference type="EMBL" id="CBY13512.1"/>
    </source>
</evidence>
<sequence length="377" mass="42306">MYPAGASAEERHHIRLEHRASRLGGVYDRATGQIQFPDSFDISALPAGFFSSTPSYLYSDASNSDSEMADAALSGLAVDSGSLSEGLPPPLTRAQNAYNPRQSSASEDSEEELRQMFRELAVSPAPPTGPGWGQWLQDRRDGLPLPVRTRTVEVLPTYDDPDSVPAFDANEDRFPRHFNGTFRRVHGPPTHTDLGCLPRRVGPGVVFYPNDPPSRLSDEQRRTLGTPEQCTEHGLYLPGTSPDTGPHFQVLLFTFHTFLPFYFYRWLCNRMFRRFMSRTLWQIYLPPSLTCICCQEEYPLLDYEEAEWACATSHFSTCCLSLWLCGDACFHGVPDAMRRGSCGVCARSVKFLGPLVRRTAWIVDSDAPISWQERHSA</sequence>
<gene>
    <name evidence="3" type="ORF">GSOID_T00004830001</name>
</gene>
<organism evidence="3">
    <name type="scientific">Oikopleura dioica</name>
    <name type="common">Tunicate</name>
    <dbReference type="NCBI Taxonomy" id="34765"/>
    <lineage>
        <taxon>Eukaryota</taxon>
        <taxon>Metazoa</taxon>
        <taxon>Chordata</taxon>
        <taxon>Tunicata</taxon>
        <taxon>Appendicularia</taxon>
        <taxon>Copelata</taxon>
        <taxon>Oikopleuridae</taxon>
        <taxon>Oikopleura</taxon>
    </lineage>
</organism>
<name>E4XUW5_OIKDI</name>
<dbReference type="AlphaFoldDB" id="E4XUW5"/>